<gene>
    <name evidence="2" type="ORF">OJ996_02065</name>
</gene>
<dbReference type="InterPro" id="IPR014284">
    <property type="entry name" value="RNA_pol_sigma-70_dom"/>
</dbReference>
<name>A0ABT3FXN2_9BACT</name>
<dbReference type="NCBIfam" id="TIGR02999">
    <property type="entry name" value="Sig-70_X6"/>
    <property type="match status" value="1"/>
</dbReference>
<protein>
    <submittedName>
        <fullName evidence="2">ECF-type sigma factor</fullName>
    </submittedName>
</protein>
<evidence type="ECO:0000313" key="3">
    <source>
        <dbReference type="Proteomes" id="UP001165653"/>
    </source>
</evidence>
<dbReference type="InterPro" id="IPR013324">
    <property type="entry name" value="RNA_pol_sigma_r3/r4-like"/>
</dbReference>
<dbReference type="RefSeq" id="WP_264510651.1">
    <property type="nucleotide sequence ID" value="NZ_JAPDDR010000001.1"/>
</dbReference>
<accession>A0ABT3FXN2</accession>
<evidence type="ECO:0000259" key="1">
    <source>
        <dbReference type="Pfam" id="PF07638"/>
    </source>
</evidence>
<comment type="caution">
    <text evidence="2">The sequence shown here is derived from an EMBL/GenBank/DDBJ whole genome shotgun (WGS) entry which is preliminary data.</text>
</comment>
<dbReference type="InterPro" id="IPR011517">
    <property type="entry name" value="RNA_pol_sigma70_ECF-like"/>
</dbReference>
<dbReference type="Pfam" id="PF07638">
    <property type="entry name" value="Sigma70_ECF"/>
    <property type="match status" value="1"/>
</dbReference>
<dbReference type="Proteomes" id="UP001165653">
    <property type="component" value="Unassembled WGS sequence"/>
</dbReference>
<dbReference type="InterPro" id="IPR053812">
    <property type="entry name" value="HTH_Sigma70_ECF-like"/>
</dbReference>
<evidence type="ECO:0000313" key="2">
    <source>
        <dbReference type="EMBL" id="MCW1912340.1"/>
    </source>
</evidence>
<dbReference type="NCBIfam" id="TIGR02937">
    <property type="entry name" value="sigma70-ECF"/>
    <property type="match status" value="1"/>
</dbReference>
<feature type="domain" description="RNA polymerase sigma-70 ECF-like HTH" evidence="1">
    <location>
        <begin position="11"/>
        <end position="176"/>
    </location>
</feature>
<dbReference type="SUPFAM" id="SSF88659">
    <property type="entry name" value="Sigma3 and sigma4 domains of RNA polymerase sigma factors"/>
    <property type="match status" value="1"/>
</dbReference>
<dbReference type="InterPro" id="IPR036388">
    <property type="entry name" value="WH-like_DNA-bd_sf"/>
</dbReference>
<proteinExistence type="predicted"/>
<keyword evidence="3" id="KW-1185">Reference proteome</keyword>
<dbReference type="Gene3D" id="1.10.10.10">
    <property type="entry name" value="Winged helix-like DNA-binding domain superfamily/Winged helix DNA-binding domain"/>
    <property type="match status" value="1"/>
</dbReference>
<dbReference type="EMBL" id="JAPDDR010000001">
    <property type="protein sequence ID" value="MCW1912340.1"/>
    <property type="molecule type" value="Genomic_DNA"/>
</dbReference>
<reference evidence="2" key="1">
    <citation type="submission" date="2022-10" db="EMBL/GenBank/DDBJ databases">
        <title>Luteolibacter sp. GHJ8, whole genome shotgun sequencing project.</title>
        <authorList>
            <person name="Zhao G."/>
            <person name="Shen L."/>
        </authorList>
    </citation>
    <scope>NUCLEOTIDE SEQUENCE</scope>
    <source>
        <strain evidence="2">GHJ8</strain>
    </source>
</reference>
<organism evidence="2 3">
    <name type="scientific">Luteolibacter rhizosphaerae</name>
    <dbReference type="NCBI Taxonomy" id="2989719"/>
    <lineage>
        <taxon>Bacteria</taxon>
        <taxon>Pseudomonadati</taxon>
        <taxon>Verrucomicrobiota</taxon>
        <taxon>Verrucomicrobiia</taxon>
        <taxon>Verrucomicrobiales</taxon>
        <taxon>Verrucomicrobiaceae</taxon>
        <taxon>Luteolibacter</taxon>
    </lineage>
</organism>
<sequence length="185" mass="20943">MEGTTHSDSERDGFPGSSDELLPIVYEELRRLAAFRLKHEGGSKTLQPTALVHEAWIRLASAEVKPWENQAHFFNAAAQAMRRILVDRARAQSRQKRTQPEEMAIGESAGESDAHILMIHECLTRLEKIDPYSAKVVLLKFYGGLSSEEISNITGRSVRSVERQWMFAKAKLYQMIREDQSEGSP</sequence>